<sequence>MVCDTLVYHPTITRLIKFLDTTAGREKALRLLQYLCRFLAVQQSSALAKGLQVQFTMVRKILRFLKPLNHLQAASKFYDNKLNGDDILRVGNVIKNLAYAGYLTFDQINLLRILKLVPVTQFTGKKVPKLANWFWFVGLISGLVMDVRNIHTSQTKILTIASKASSVSPDGSDVEKPSDAQFAEETKAAYVTACKQRYAAIRRLVWDSFDTFIVLNNLGYLSSSEDSIGLAGVVTSLLGLEDLWKGTK</sequence>
<dbReference type="GO" id="GO:0016559">
    <property type="term" value="P:peroxisome fission"/>
    <property type="evidence" value="ECO:0007669"/>
    <property type="project" value="EnsemblFungi"/>
</dbReference>
<dbReference type="GO" id="GO:1990429">
    <property type="term" value="C:peroxisomal importomer complex"/>
    <property type="evidence" value="ECO:0007669"/>
    <property type="project" value="EnsemblFungi"/>
</dbReference>
<dbReference type="InterPro" id="IPR008733">
    <property type="entry name" value="PEX11"/>
</dbReference>
<dbReference type="PhylomeDB" id="A0A0W0DCF3"/>
<dbReference type="GO" id="GO:0005778">
    <property type="term" value="C:peroxisomal membrane"/>
    <property type="evidence" value="ECO:0007669"/>
    <property type="project" value="UniProtKB-SubCell"/>
</dbReference>
<evidence type="ECO:0000256" key="4">
    <source>
        <dbReference type="ARBA" id="ARBA00046271"/>
    </source>
</evidence>
<dbReference type="Proteomes" id="UP000054886">
    <property type="component" value="Unassembled WGS sequence"/>
</dbReference>
<dbReference type="OMA" id="IYRITQY"/>
<dbReference type="EMBL" id="LLZZ01000131">
    <property type="protein sequence ID" value="KTB01305.1"/>
    <property type="molecule type" value="Genomic_DNA"/>
</dbReference>
<dbReference type="PANTHER" id="PTHR12652">
    <property type="entry name" value="PEROXISOMAL BIOGENESIS FACTOR 11"/>
    <property type="match status" value="1"/>
</dbReference>
<dbReference type="VEuPathDB" id="FungiDB:GWK60_D02783"/>
<reference evidence="5 6" key="1">
    <citation type="submission" date="2015-10" db="EMBL/GenBank/DDBJ databases">
        <title>Draft genomes sequences of Candida glabrata isolates 1A, 1B, 2A, 2B, 3A and 3B.</title>
        <authorList>
            <person name="Haavelsrud O.E."/>
            <person name="Gaustad P."/>
        </authorList>
    </citation>
    <scope>NUCLEOTIDE SEQUENCE [LARGE SCALE GENOMIC DNA]</scope>
    <source>
        <strain evidence="5">910700640</strain>
    </source>
</reference>
<dbReference type="VEuPathDB" id="FungiDB:GVI51_D02563"/>
<keyword evidence="3" id="KW-0576">Peroxisome</keyword>
<dbReference type="VEuPathDB" id="FungiDB:B1J91_D02618g"/>
<dbReference type="GO" id="GO:0001579">
    <property type="term" value="P:medium-chain fatty acid transport"/>
    <property type="evidence" value="ECO:0007669"/>
    <property type="project" value="EnsemblFungi"/>
</dbReference>
<dbReference type="OrthoDB" id="411017at2759"/>
<dbReference type="PANTHER" id="PTHR12652:SF50">
    <property type="entry name" value="PEROXIN 11"/>
    <property type="match status" value="1"/>
</dbReference>
<comment type="subcellular location">
    <subcellularLocation>
        <location evidence="4">Peroxisome membrane</location>
    </subcellularLocation>
</comment>
<evidence type="ECO:0000313" key="5">
    <source>
        <dbReference type="EMBL" id="KTB01305.1"/>
    </source>
</evidence>
<name>A0A0W0DCF3_CANGB</name>
<gene>
    <name evidence="5" type="ORF">AO440_000723</name>
</gene>
<dbReference type="VEuPathDB" id="FungiDB:GW608_D02783"/>
<organism evidence="5 6">
    <name type="scientific">Candida glabrata</name>
    <name type="common">Yeast</name>
    <name type="synonym">Torulopsis glabrata</name>
    <dbReference type="NCBI Taxonomy" id="5478"/>
    <lineage>
        <taxon>Eukaryota</taxon>
        <taxon>Fungi</taxon>
        <taxon>Dikarya</taxon>
        <taxon>Ascomycota</taxon>
        <taxon>Saccharomycotina</taxon>
        <taxon>Saccharomycetes</taxon>
        <taxon>Saccharomycetales</taxon>
        <taxon>Saccharomycetaceae</taxon>
        <taxon>Nakaseomyces</taxon>
    </lineage>
</organism>
<keyword evidence="2" id="KW-0472">Membrane</keyword>
<evidence type="ECO:0000256" key="1">
    <source>
        <dbReference type="ARBA" id="ARBA00022593"/>
    </source>
</evidence>
<comment type="caution">
    <text evidence="5">The sequence shown here is derived from an EMBL/GenBank/DDBJ whole genome shotgun (WGS) entry which is preliminary data.</text>
</comment>
<evidence type="ECO:0000313" key="6">
    <source>
        <dbReference type="Proteomes" id="UP000054886"/>
    </source>
</evidence>
<dbReference type="Pfam" id="PF05648">
    <property type="entry name" value="PEX11"/>
    <property type="match status" value="1"/>
</dbReference>
<evidence type="ECO:0000256" key="3">
    <source>
        <dbReference type="ARBA" id="ARBA00023140"/>
    </source>
</evidence>
<accession>A0A0W0DCF3</accession>
<dbReference type="GO" id="GO:0005783">
    <property type="term" value="C:endoplasmic reticulum"/>
    <property type="evidence" value="ECO:0007669"/>
    <property type="project" value="EnsemblFungi"/>
</dbReference>
<keyword evidence="1" id="KW-0962">Peroxisome biogenesis</keyword>
<dbReference type="AlphaFoldDB" id="A0A0W0DCF3"/>
<dbReference type="VEuPathDB" id="FungiDB:CAGL0D02618g"/>
<protein>
    <submittedName>
        <fullName evidence="5">Peroxisomal membrane protein PMP27</fullName>
    </submittedName>
</protein>
<proteinExistence type="predicted"/>
<evidence type="ECO:0000256" key="2">
    <source>
        <dbReference type="ARBA" id="ARBA00023136"/>
    </source>
</evidence>
<dbReference type="GO" id="GO:0044375">
    <property type="term" value="P:regulation of peroxisome size"/>
    <property type="evidence" value="ECO:0007669"/>
    <property type="project" value="EnsemblFungi"/>
</dbReference>